<gene>
    <name evidence="2" type="ORF">C8A04DRAFT_14145</name>
</gene>
<reference evidence="2" key="1">
    <citation type="journal article" date="2023" name="Mol. Phylogenet. Evol.">
        <title>Genome-scale phylogeny and comparative genomics of the fungal order Sordariales.</title>
        <authorList>
            <person name="Hensen N."/>
            <person name="Bonometti L."/>
            <person name="Westerberg I."/>
            <person name="Brannstrom I.O."/>
            <person name="Guillou S."/>
            <person name="Cros-Aarteil S."/>
            <person name="Calhoun S."/>
            <person name="Haridas S."/>
            <person name="Kuo A."/>
            <person name="Mondo S."/>
            <person name="Pangilinan J."/>
            <person name="Riley R."/>
            <person name="LaButti K."/>
            <person name="Andreopoulos B."/>
            <person name="Lipzen A."/>
            <person name="Chen C."/>
            <person name="Yan M."/>
            <person name="Daum C."/>
            <person name="Ng V."/>
            <person name="Clum A."/>
            <person name="Steindorff A."/>
            <person name="Ohm R.A."/>
            <person name="Martin F."/>
            <person name="Silar P."/>
            <person name="Natvig D.O."/>
            <person name="Lalanne C."/>
            <person name="Gautier V."/>
            <person name="Ament-Velasquez S.L."/>
            <person name="Kruys A."/>
            <person name="Hutchinson M.I."/>
            <person name="Powell A.J."/>
            <person name="Barry K."/>
            <person name="Miller A.N."/>
            <person name="Grigoriev I.V."/>
            <person name="Debuchy R."/>
            <person name="Gladieux P."/>
            <person name="Hiltunen Thoren M."/>
            <person name="Johannesson H."/>
        </authorList>
    </citation>
    <scope>NUCLEOTIDE SEQUENCE</scope>
    <source>
        <strain evidence="2">CBS 141.50</strain>
    </source>
</reference>
<feature type="region of interest" description="Disordered" evidence="1">
    <location>
        <begin position="1"/>
        <end position="50"/>
    </location>
</feature>
<dbReference type="Proteomes" id="UP001302676">
    <property type="component" value="Unassembled WGS sequence"/>
</dbReference>
<evidence type="ECO:0000313" key="2">
    <source>
        <dbReference type="EMBL" id="KAK4141329.1"/>
    </source>
</evidence>
<dbReference type="GeneID" id="87814594"/>
<evidence type="ECO:0000256" key="1">
    <source>
        <dbReference type="SAM" id="MobiDB-lite"/>
    </source>
</evidence>
<keyword evidence="3" id="KW-1185">Reference proteome</keyword>
<organism evidence="2 3">
    <name type="scientific">Dichotomopilus funicola</name>
    <dbReference type="NCBI Taxonomy" id="1934379"/>
    <lineage>
        <taxon>Eukaryota</taxon>
        <taxon>Fungi</taxon>
        <taxon>Dikarya</taxon>
        <taxon>Ascomycota</taxon>
        <taxon>Pezizomycotina</taxon>
        <taxon>Sordariomycetes</taxon>
        <taxon>Sordariomycetidae</taxon>
        <taxon>Sordariales</taxon>
        <taxon>Chaetomiaceae</taxon>
        <taxon>Dichotomopilus</taxon>
    </lineage>
</organism>
<reference evidence="2" key="2">
    <citation type="submission" date="2023-05" db="EMBL/GenBank/DDBJ databases">
        <authorList>
            <consortium name="Lawrence Berkeley National Laboratory"/>
            <person name="Steindorff A."/>
            <person name="Hensen N."/>
            <person name="Bonometti L."/>
            <person name="Westerberg I."/>
            <person name="Brannstrom I.O."/>
            <person name="Guillou S."/>
            <person name="Cros-Aarteil S."/>
            <person name="Calhoun S."/>
            <person name="Haridas S."/>
            <person name="Kuo A."/>
            <person name="Mondo S."/>
            <person name="Pangilinan J."/>
            <person name="Riley R."/>
            <person name="Labutti K."/>
            <person name="Andreopoulos B."/>
            <person name="Lipzen A."/>
            <person name="Chen C."/>
            <person name="Yanf M."/>
            <person name="Daum C."/>
            <person name="Ng V."/>
            <person name="Clum A."/>
            <person name="Ohm R."/>
            <person name="Martin F."/>
            <person name="Silar P."/>
            <person name="Natvig D."/>
            <person name="Lalanne C."/>
            <person name="Gautier V."/>
            <person name="Ament-Velasquez S.L."/>
            <person name="Kruys A."/>
            <person name="Hutchinson M.I."/>
            <person name="Powell A.J."/>
            <person name="Barry K."/>
            <person name="Miller A.N."/>
            <person name="Grigoriev I.V."/>
            <person name="Debuchy R."/>
            <person name="Gladieux P."/>
            <person name="Thoren M.H."/>
            <person name="Johannesson H."/>
        </authorList>
    </citation>
    <scope>NUCLEOTIDE SEQUENCE</scope>
    <source>
        <strain evidence="2">CBS 141.50</strain>
    </source>
</reference>
<comment type="caution">
    <text evidence="2">The sequence shown here is derived from an EMBL/GenBank/DDBJ whole genome shotgun (WGS) entry which is preliminary data.</text>
</comment>
<feature type="compositionally biased region" description="Basic residues" evidence="1">
    <location>
        <begin position="864"/>
        <end position="873"/>
    </location>
</feature>
<feature type="region of interest" description="Disordered" evidence="1">
    <location>
        <begin position="838"/>
        <end position="873"/>
    </location>
</feature>
<evidence type="ECO:0000313" key="3">
    <source>
        <dbReference type="Proteomes" id="UP001302676"/>
    </source>
</evidence>
<name>A0AAN6UYF7_9PEZI</name>
<dbReference type="EMBL" id="MU853613">
    <property type="protein sequence ID" value="KAK4141329.1"/>
    <property type="molecule type" value="Genomic_DNA"/>
</dbReference>
<feature type="compositionally biased region" description="Low complexity" evidence="1">
    <location>
        <begin position="681"/>
        <end position="698"/>
    </location>
</feature>
<protein>
    <submittedName>
        <fullName evidence="2">Uncharacterized protein</fullName>
    </submittedName>
</protein>
<sequence length="873" mass="99068">MSVLSKENRRHYKTKQPPTSKRNKRDDDQAQRSVALIYGKNPEQPTRKDTKTPALSYRWVPLYGYQGKVYFRSDLPRTFVDAVDRLLCLDNRVGVAYTVYLFDRRKPYASDPQLRAEFMRNPTKNGITIWAAGPGDYSHDTLAWKFIRENVLDTPDDDEDSACKVLFVAGPDDPIPWIWEPQLEHRVLRVMAKSLDPPVEERPDDARDVAYLRVPRDEDGWLLFTNQYAPWVANLCRVLTPGRLILRPGRPAVPDAWFTMDECTVGMYGGLVCPFAMWVEWAGQWSPSGPNEVELLVMAAPENATGVSDRWHLFMAGATGGYEDNYILHDEVESAARSHDRIVKLVEESISSVACERLDSIEVYLPGQRIALQGTGGDAPVLSMGLSRSTSSVYAFRQVYQHLITWKRWLESQPSAGLPKQHNGLGEYPQFIGLYPVYSEYTVIDRERTREPVRWYPKTSTVAEFRDIARDLIGLPPREEIEDDGSDEADRLRNPWIAVTQGRNEDPIMDDDELDLGPLDAIPDFHKPILVLGPHTGEAEWKAMCKLIVEPEVQVSEIVRESHPLLLYGNPTIEQPFGYRDIYATPKEHLYFALTPDQIPIHQRHYDYQMEGRMQGNAFQRLHPWDVQPWPLSDIYALERFPMRLPPGSAEAEGIQQTGRTVAEPETNAGANTSAAANVNTSANANSNTNPNAGDNNTQARSERLASANPLGMELTTTPTTPEATTSHNILNLGHNTVPRVSLSVLTPSEVRQLQQDYRNLRKSVLYREERCPYFGCPAKFPRRELDRLQRHLHERHVVRRCNFCDAPERPNQSVGERMAHMREKHMEVLRAMVAEADGLDPGATRTRGAAASKAEKAKPAPKLNKRKRPQKK</sequence>
<dbReference type="AlphaFoldDB" id="A0AAN6UYF7"/>
<dbReference type="RefSeq" id="XP_062634700.1">
    <property type="nucleotide sequence ID" value="XM_062777981.1"/>
</dbReference>
<proteinExistence type="predicted"/>
<accession>A0AAN6UYF7</accession>
<feature type="region of interest" description="Disordered" evidence="1">
    <location>
        <begin position="681"/>
        <end position="701"/>
    </location>
</feature>